<dbReference type="EMBL" id="VSSQ01134232">
    <property type="protein sequence ID" value="MPN59800.1"/>
    <property type="molecule type" value="Genomic_DNA"/>
</dbReference>
<evidence type="ECO:0000313" key="2">
    <source>
        <dbReference type="EMBL" id="MPN59800.1"/>
    </source>
</evidence>
<organism evidence="2">
    <name type="scientific">bioreactor metagenome</name>
    <dbReference type="NCBI Taxonomy" id="1076179"/>
    <lineage>
        <taxon>unclassified sequences</taxon>
        <taxon>metagenomes</taxon>
        <taxon>ecological metagenomes</taxon>
    </lineage>
</organism>
<comment type="caution">
    <text evidence="2">The sequence shown here is derived from an EMBL/GenBank/DDBJ whole genome shotgun (WGS) entry which is preliminary data.</text>
</comment>
<keyword evidence="1" id="KW-1133">Transmembrane helix</keyword>
<gene>
    <name evidence="2" type="ORF">SDC9_207522</name>
</gene>
<feature type="transmembrane region" description="Helical" evidence="1">
    <location>
        <begin position="7"/>
        <end position="28"/>
    </location>
</feature>
<reference evidence="2" key="1">
    <citation type="submission" date="2019-08" db="EMBL/GenBank/DDBJ databases">
        <authorList>
            <person name="Kucharzyk K."/>
            <person name="Murdoch R.W."/>
            <person name="Higgins S."/>
            <person name="Loffler F."/>
        </authorList>
    </citation>
    <scope>NUCLEOTIDE SEQUENCE</scope>
</reference>
<keyword evidence="1" id="KW-0812">Transmembrane</keyword>
<accession>A0A645J9H8</accession>
<name>A0A645J9H8_9ZZZZ</name>
<sequence length="81" mass="9344">MALIAAFVFLLLGGIYVTTYAVTFIWTITTEPTPKSIEELPLWTIPVCMLSPVLVFLAIAWRFRLVERLGRFIREKEKRDA</sequence>
<evidence type="ECO:0000256" key="1">
    <source>
        <dbReference type="SAM" id="Phobius"/>
    </source>
</evidence>
<dbReference type="AlphaFoldDB" id="A0A645J9H8"/>
<protein>
    <submittedName>
        <fullName evidence="2">Uncharacterized protein</fullName>
    </submittedName>
</protein>
<proteinExistence type="predicted"/>
<keyword evidence="1" id="KW-0472">Membrane</keyword>
<feature type="transmembrane region" description="Helical" evidence="1">
    <location>
        <begin position="40"/>
        <end position="61"/>
    </location>
</feature>